<feature type="active site" evidence="6">
    <location>
        <position position="142"/>
    </location>
</feature>
<dbReference type="NCBIfam" id="TIGR00079">
    <property type="entry name" value="pept_deformyl"/>
    <property type="match status" value="1"/>
</dbReference>
<dbReference type="PIRSF" id="PIRSF004749">
    <property type="entry name" value="Pep_def"/>
    <property type="match status" value="1"/>
</dbReference>
<dbReference type="NCBIfam" id="NF001159">
    <property type="entry name" value="PRK00150.1-3"/>
    <property type="match status" value="1"/>
</dbReference>
<comment type="caution">
    <text evidence="7">The sequence shown here is derived from an EMBL/GenBank/DDBJ whole genome shotgun (WGS) entry which is preliminary data.</text>
</comment>
<sequence>MAVLPILISGDPVLHTPASPVGDVDDTVRTLVADMFETMDAAPGVGLAAPQVGVPLRLFVYGWTDDADVLHRGVAVNPELFITPTTTEPADDDHDVEGCLSFPGERFPLVRGTSAILRATDLDGSPFVIEASGWLARIFQHEFDHLEGRLYVDRLEHAYAKVAAKVERKSGWGVPGLSWLPGRDDLDA</sequence>
<comment type="catalytic activity">
    <reaction evidence="6">
        <text>N-terminal N-formyl-L-methionyl-[peptide] + H2O = N-terminal L-methionyl-[peptide] + formate</text>
        <dbReference type="Rhea" id="RHEA:24420"/>
        <dbReference type="Rhea" id="RHEA-COMP:10639"/>
        <dbReference type="Rhea" id="RHEA-COMP:10640"/>
        <dbReference type="ChEBI" id="CHEBI:15377"/>
        <dbReference type="ChEBI" id="CHEBI:15740"/>
        <dbReference type="ChEBI" id="CHEBI:49298"/>
        <dbReference type="ChEBI" id="CHEBI:64731"/>
        <dbReference type="EC" id="3.5.1.88"/>
    </reaction>
</comment>
<comment type="function">
    <text evidence="6">Removes the formyl group from the N-terminal Met of newly synthesized proteins. Requires at least a dipeptide for an efficient rate of reaction. N-terminal L-methionine is a prerequisite for activity but the enzyme has broad specificity at other positions.</text>
</comment>
<keyword evidence="3 6" id="KW-0378">Hydrolase</keyword>
<name>A0ABN3D6Z0_9MICO</name>
<feature type="binding site" evidence="6">
    <location>
        <position position="99"/>
    </location>
    <ligand>
        <name>Fe cation</name>
        <dbReference type="ChEBI" id="CHEBI:24875"/>
    </ligand>
</feature>
<evidence type="ECO:0000256" key="6">
    <source>
        <dbReference type="HAMAP-Rule" id="MF_00163"/>
    </source>
</evidence>
<evidence type="ECO:0000313" key="7">
    <source>
        <dbReference type="EMBL" id="GAA2222482.1"/>
    </source>
</evidence>
<gene>
    <name evidence="6" type="primary">def</name>
    <name evidence="7" type="ORF">GCM10009851_01590</name>
</gene>
<keyword evidence="8" id="KW-1185">Reference proteome</keyword>
<evidence type="ECO:0000256" key="4">
    <source>
        <dbReference type="ARBA" id="ARBA00022917"/>
    </source>
</evidence>
<dbReference type="PANTHER" id="PTHR10458:SF2">
    <property type="entry name" value="PEPTIDE DEFORMYLASE, MITOCHONDRIAL"/>
    <property type="match status" value="1"/>
</dbReference>
<evidence type="ECO:0000256" key="5">
    <source>
        <dbReference type="ARBA" id="ARBA00023004"/>
    </source>
</evidence>
<evidence type="ECO:0000256" key="1">
    <source>
        <dbReference type="ARBA" id="ARBA00010759"/>
    </source>
</evidence>
<organism evidence="7 8">
    <name type="scientific">Herbiconiux moechotypicola</name>
    <dbReference type="NCBI Taxonomy" id="637393"/>
    <lineage>
        <taxon>Bacteria</taxon>
        <taxon>Bacillati</taxon>
        <taxon>Actinomycetota</taxon>
        <taxon>Actinomycetes</taxon>
        <taxon>Micrococcales</taxon>
        <taxon>Microbacteriaceae</taxon>
        <taxon>Herbiconiux</taxon>
    </lineage>
</organism>
<comment type="cofactor">
    <cofactor evidence="6">
        <name>Fe(2+)</name>
        <dbReference type="ChEBI" id="CHEBI:29033"/>
    </cofactor>
    <text evidence="6">Binds 1 Fe(2+) ion.</text>
</comment>
<feature type="binding site" evidence="6">
    <location>
        <position position="145"/>
    </location>
    <ligand>
        <name>Fe cation</name>
        <dbReference type="ChEBI" id="CHEBI:24875"/>
    </ligand>
</feature>
<feature type="binding site" evidence="6">
    <location>
        <position position="141"/>
    </location>
    <ligand>
        <name>Fe cation</name>
        <dbReference type="ChEBI" id="CHEBI:24875"/>
    </ligand>
</feature>
<dbReference type="InterPro" id="IPR036821">
    <property type="entry name" value="Peptide_deformylase_sf"/>
</dbReference>
<dbReference type="EC" id="3.5.1.88" evidence="6"/>
<dbReference type="Proteomes" id="UP001500929">
    <property type="component" value="Unassembled WGS sequence"/>
</dbReference>
<dbReference type="HAMAP" id="MF_00163">
    <property type="entry name" value="Pep_deformylase"/>
    <property type="match status" value="1"/>
</dbReference>
<proteinExistence type="inferred from homology"/>
<dbReference type="Pfam" id="PF01327">
    <property type="entry name" value="Pep_deformylase"/>
    <property type="match status" value="1"/>
</dbReference>
<accession>A0ABN3D6Z0</accession>
<evidence type="ECO:0000256" key="2">
    <source>
        <dbReference type="ARBA" id="ARBA00022723"/>
    </source>
</evidence>
<keyword evidence="2 6" id="KW-0479">Metal-binding</keyword>
<keyword evidence="5 6" id="KW-0408">Iron</keyword>
<dbReference type="SUPFAM" id="SSF56420">
    <property type="entry name" value="Peptide deformylase"/>
    <property type="match status" value="1"/>
</dbReference>
<comment type="similarity">
    <text evidence="1 6">Belongs to the polypeptide deformylase family.</text>
</comment>
<keyword evidence="4 6" id="KW-0648">Protein biosynthesis</keyword>
<dbReference type="RefSeq" id="WP_259477893.1">
    <property type="nucleotide sequence ID" value="NZ_BAAAQY010000001.1"/>
</dbReference>
<dbReference type="Gene3D" id="3.90.45.10">
    <property type="entry name" value="Peptide deformylase"/>
    <property type="match status" value="1"/>
</dbReference>
<dbReference type="EMBL" id="BAAAQY010000001">
    <property type="protein sequence ID" value="GAA2222482.1"/>
    <property type="molecule type" value="Genomic_DNA"/>
</dbReference>
<dbReference type="PANTHER" id="PTHR10458">
    <property type="entry name" value="PEPTIDE DEFORMYLASE"/>
    <property type="match status" value="1"/>
</dbReference>
<evidence type="ECO:0000313" key="8">
    <source>
        <dbReference type="Proteomes" id="UP001500929"/>
    </source>
</evidence>
<evidence type="ECO:0000256" key="3">
    <source>
        <dbReference type="ARBA" id="ARBA00022801"/>
    </source>
</evidence>
<reference evidence="7 8" key="1">
    <citation type="journal article" date="2019" name="Int. J. Syst. Evol. Microbiol.">
        <title>The Global Catalogue of Microorganisms (GCM) 10K type strain sequencing project: providing services to taxonomists for standard genome sequencing and annotation.</title>
        <authorList>
            <consortium name="The Broad Institute Genomics Platform"/>
            <consortium name="The Broad Institute Genome Sequencing Center for Infectious Disease"/>
            <person name="Wu L."/>
            <person name="Ma J."/>
        </authorList>
    </citation>
    <scope>NUCLEOTIDE SEQUENCE [LARGE SCALE GENOMIC DNA]</scope>
    <source>
        <strain evidence="7 8">JCM 16117</strain>
    </source>
</reference>
<protein>
    <recommendedName>
        <fullName evidence="6">Peptide deformylase</fullName>
        <shortName evidence="6">PDF</shortName>
        <ecNumber evidence="6">3.5.1.88</ecNumber>
    </recommendedName>
    <alternativeName>
        <fullName evidence="6">Polypeptide deformylase</fullName>
    </alternativeName>
</protein>
<dbReference type="InterPro" id="IPR023635">
    <property type="entry name" value="Peptide_deformylase"/>
</dbReference>
<dbReference type="PRINTS" id="PR01576">
    <property type="entry name" value="PDEFORMYLASE"/>
</dbReference>
<dbReference type="CDD" id="cd00487">
    <property type="entry name" value="Pep_deformylase"/>
    <property type="match status" value="1"/>
</dbReference>